<dbReference type="AlphaFoldDB" id="A0A919BQ52"/>
<gene>
    <name evidence="14" type="ORF">GCM10017161_38470</name>
</gene>
<evidence type="ECO:0000313" key="15">
    <source>
        <dbReference type="Proteomes" id="UP000623842"/>
    </source>
</evidence>
<dbReference type="SMART" id="SM00304">
    <property type="entry name" value="HAMP"/>
    <property type="match status" value="1"/>
</dbReference>
<dbReference type="Pfam" id="PF00015">
    <property type="entry name" value="MCPsignal"/>
    <property type="match status" value="1"/>
</dbReference>
<evidence type="ECO:0000256" key="11">
    <source>
        <dbReference type="SAM" id="Phobius"/>
    </source>
</evidence>
<feature type="domain" description="HAMP" evidence="13">
    <location>
        <begin position="443"/>
        <end position="500"/>
    </location>
</feature>
<dbReference type="PANTHER" id="PTHR32089:SF39">
    <property type="entry name" value="METHYL-ACCEPTING CHEMOTAXIS PROTEIN HLYB"/>
    <property type="match status" value="1"/>
</dbReference>
<dbReference type="Gene3D" id="1.10.287.950">
    <property type="entry name" value="Methyl-accepting chemotaxis protein"/>
    <property type="match status" value="1"/>
</dbReference>
<evidence type="ECO:0000259" key="12">
    <source>
        <dbReference type="PROSITE" id="PS50111"/>
    </source>
</evidence>
<evidence type="ECO:0000256" key="8">
    <source>
        <dbReference type="ARBA" id="ARBA00023224"/>
    </source>
</evidence>
<reference evidence="14" key="1">
    <citation type="journal article" date="2014" name="Int. J. Syst. Evol. Microbiol.">
        <title>Complete genome sequence of Corynebacterium casei LMG S-19264T (=DSM 44701T), isolated from a smear-ripened cheese.</title>
        <authorList>
            <consortium name="US DOE Joint Genome Institute (JGI-PGF)"/>
            <person name="Walter F."/>
            <person name="Albersmeier A."/>
            <person name="Kalinowski J."/>
            <person name="Ruckert C."/>
        </authorList>
    </citation>
    <scope>NUCLEOTIDE SEQUENCE</scope>
    <source>
        <strain evidence="14">KCTC 42731</strain>
    </source>
</reference>
<protein>
    <submittedName>
        <fullName evidence="14">Methyl-accepting chemotaxis protein</fullName>
    </submittedName>
</protein>
<dbReference type="PROSITE" id="PS50885">
    <property type="entry name" value="HAMP"/>
    <property type="match status" value="1"/>
</dbReference>
<dbReference type="Proteomes" id="UP000623842">
    <property type="component" value="Unassembled WGS sequence"/>
</dbReference>
<evidence type="ECO:0000256" key="5">
    <source>
        <dbReference type="ARBA" id="ARBA00022692"/>
    </source>
</evidence>
<dbReference type="SUPFAM" id="SSF58104">
    <property type="entry name" value="Methyl-accepting chemotaxis protein (MCP) signaling domain"/>
    <property type="match status" value="1"/>
</dbReference>
<evidence type="ECO:0000256" key="9">
    <source>
        <dbReference type="ARBA" id="ARBA00029447"/>
    </source>
</evidence>
<dbReference type="GO" id="GO:0007165">
    <property type="term" value="P:signal transduction"/>
    <property type="evidence" value="ECO:0007669"/>
    <property type="project" value="UniProtKB-KW"/>
</dbReference>
<dbReference type="CDD" id="cd11386">
    <property type="entry name" value="MCP_signal"/>
    <property type="match status" value="1"/>
</dbReference>
<feature type="transmembrane region" description="Helical" evidence="11">
    <location>
        <begin position="7"/>
        <end position="30"/>
    </location>
</feature>
<reference evidence="14" key="2">
    <citation type="submission" date="2020-09" db="EMBL/GenBank/DDBJ databases">
        <authorList>
            <person name="Sun Q."/>
            <person name="Kim S."/>
        </authorList>
    </citation>
    <scope>NUCLEOTIDE SEQUENCE</scope>
    <source>
        <strain evidence="14">KCTC 42731</strain>
    </source>
</reference>
<keyword evidence="4" id="KW-0145">Chemotaxis</keyword>
<evidence type="ECO:0000313" key="14">
    <source>
        <dbReference type="EMBL" id="GHG05206.1"/>
    </source>
</evidence>
<evidence type="ECO:0000256" key="6">
    <source>
        <dbReference type="ARBA" id="ARBA00022989"/>
    </source>
</evidence>
<keyword evidence="2" id="KW-1003">Cell membrane</keyword>
<proteinExistence type="inferred from homology"/>
<dbReference type="CDD" id="cd06225">
    <property type="entry name" value="HAMP"/>
    <property type="match status" value="1"/>
</dbReference>
<dbReference type="RefSeq" id="WP_189774062.1">
    <property type="nucleotide sequence ID" value="NZ_BNCK01000011.1"/>
</dbReference>
<dbReference type="InterPro" id="IPR003660">
    <property type="entry name" value="HAMP_dom"/>
</dbReference>
<dbReference type="PROSITE" id="PS50111">
    <property type="entry name" value="CHEMOTAXIS_TRANSDUC_2"/>
    <property type="match status" value="1"/>
</dbReference>
<keyword evidence="15" id="KW-1185">Reference proteome</keyword>
<sequence>MRLKSKIILNVGVVVSIALILTSSILTYIASVDVTQALHSQVKQRLVGLRDAKREQIVDYFETINQQAIALANSTMTENATLAFIDSYNSYSSQSNLPDKQTQSSVLSSYYLNEFLAKYKEENQGTSLNASSIMNALSETGTALQYRYIGVSEFGLGEKDKLVSLNDGSDYDKVHQLYHEKYRNFLQQFGFYDIFIVSDKGDVVYSVFKELDYATSLTSGAFASSGLAEAFNKARSGSKGQVFMTDFAPYTPSYESAAAFISAPIIANNQRLGVLIFQAPVDKINALMTYQGEWESRGLGKSGETYLVGSDFLMRSQSRFLIEDKANYLNDLRASGLSEKTIAAISAKDSSLGLAKVDTPTVRAGLNGQNGFELIKDYRNIEVASAFGSLEVAGNKWAIISEIDAEEAFQASEQLTSSLTVTSVICTLILVSLGIVTALWLGNFLSGPIIVLNKSVNEVAETLDLTKRIKDRLGKSAKDEIGQVSRSFNGMMEIMHDTLTGMDKASSILDSQVHKLRENFNLVEQKSLEQTDQTTQLSAAIEEMSATSDAVAESATLSSEASAAAVEQVQLGTNNLSNSLQVTRALGDTVLESTQTVRTVAEHAANIVTVLDVIRGIADQTNLLALNAAIEAARAGEQGRGFAVVADEVRTLAQRTQNSTLEIQTIIENLQSGSDESVAVMTRAAEMVEQTLQSAEKVNETFKIISEQVGSIETQNSQVASATMQQSMVGKQMAEQVEQITMLAQDNNELVNCASQCCNAVEEESSMMNKLVAQFKL</sequence>
<comment type="subcellular location">
    <subcellularLocation>
        <location evidence="1">Cell membrane</location>
        <topology evidence="1">Multi-pass membrane protein</topology>
    </subcellularLocation>
</comment>
<keyword evidence="8 10" id="KW-0807">Transducer</keyword>
<evidence type="ECO:0000256" key="3">
    <source>
        <dbReference type="ARBA" id="ARBA00022481"/>
    </source>
</evidence>
<keyword evidence="5 11" id="KW-0812">Transmembrane</keyword>
<evidence type="ECO:0000259" key="13">
    <source>
        <dbReference type="PROSITE" id="PS50885"/>
    </source>
</evidence>
<evidence type="ECO:0000256" key="2">
    <source>
        <dbReference type="ARBA" id="ARBA00022475"/>
    </source>
</evidence>
<evidence type="ECO:0000256" key="7">
    <source>
        <dbReference type="ARBA" id="ARBA00023136"/>
    </source>
</evidence>
<keyword evidence="7 11" id="KW-0472">Membrane</keyword>
<feature type="domain" description="Methyl-accepting transducer" evidence="12">
    <location>
        <begin position="505"/>
        <end position="741"/>
    </location>
</feature>
<dbReference type="SMART" id="SM00283">
    <property type="entry name" value="MA"/>
    <property type="match status" value="1"/>
</dbReference>
<dbReference type="GO" id="GO:0005886">
    <property type="term" value="C:plasma membrane"/>
    <property type="evidence" value="ECO:0007669"/>
    <property type="project" value="UniProtKB-SubCell"/>
</dbReference>
<keyword evidence="6 11" id="KW-1133">Transmembrane helix</keyword>
<dbReference type="InterPro" id="IPR004089">
    <property type="entry name" value="MCPsignal_dom"/>
</dbReference>
<evidence type="ECO:0000256" key="10">
    <source>
        <dbReference type="PROSITE-ProRule" id="PRU00284"/>
    </source>
</evidence>
<dbReference type="GO" id="GO:0006935">
    <property type="term" value="P:chemotaxis"/>
    <property type="evidence" value="ECO:0007669"/>
    <property type="project" value="UniProtKB-KW"/>
</dbReference>
<keyword evidence="3" id="KW-0488">Methylation</keyword>
<evidence type="ECO:0000256" key="4">
    <source>
        <dbReference type="ARBA" id="ARBA00022500"/>
    </source>
</evidence>
<dbReference type="EMBL" id="BNCK01000011">
    <property type="protein sequence ID" value="GHG05206.1"/>
    <property type="molecule type" value="Genomic_DNA"/>
</dbReference>
<name>A0A919BQ52_9GAMM</name>
<accession>A0A919BQ52</accession>
<comment type="similarity">
    <text evidence="9">Belongs to the methyl-accepting chemotaxis (MCP) protein family.</text>
</comment>
<dbReference type="PANTHER" id="PTHR32089">
    <property type="entry name" value="METHYL-ACCEPTING CHEMOTAXIS PROTEIN MCPB"/>
    <property type="match status" value="1"/>
</dbReference>
<organism evidence="14 15">
    <name type="scientific">Thalassotalea marina</name>
    <dbReference type="NCBI Taxonomy" id="1673741"/>
    <lineage>
        <taxon>Bacteria</taxon>
        <taxon>Pseudomonadati</taxon>
        <taxon>Pseudomonadota</taxon>
        <taxon>Gammaproteobacteria</taxon>
        <taxon>Alteromonadales</taxon>
        <taxon>Colwelliaceae</taxon>
        <taxon>Thalassotalea</taxon>
    </lineage>
</organism>
<comment type="caution">
    <text evidence="14">The sequence shown here is derived from an EMBL/GenBank/DDBJ whole genome shotgun (WGS) entry which is preliminary data.</text>
</comment>
<dbReference type="FunFam" id="1.10.287.950:FF:000001">
    <property type="entry name" value="Methyl-accepting chemotaxis sensory transducer"/>
    <property type="match status" value="1"/>
</dbReference>
<dbReference type="Pfam" id="PF00672">
    <property type="entry name" value="HAMP"/>
    <property type="match status" value="1"/>
</dbReference>
<evidence type="ECO:0000256" key="1">
    <source>
        <dbReference type="ARBA" id="ARBA00004651"/>
    </source>
</evidence>